<evidence type="ECO:0000313" key="1">
    <source>
        <dbReference type="EMBL" id="EJX05472.1"/>
    </source>
</evidence>
<protein>
    <submittedName>
        <fullName evidence="1">Uncharacterized protein</fullName>
    </submittedName>
</protein>
<reference evidence="1" key="1">
    <citation type="journal article" date="2012" name="PLoS ONE">
        <title>Gene sets for utilization of primary and secondary nutrition supplies in the distal gut of endangered iberian lynx.</title>
        <authorList>
            <person name="Alcaide M."/>
            <person name="Messina E."/>
            <person name="Richter M."/>
            <person name="Bargiela R."/>
            <person name="Peplies J."/>
            <person name="Huws S.A."/>
            <person name="Newbold C.J."/>
            <person name="Golyshin P.N."/>
            <person name="Simon M.A."/>
            <person name="Lopez G."/>
            <person name="Yakimov M.M."/>
            <person name="Ferrer M."/>
        </authorList>
    </citation>
    <scope>NUCLEOTIDE SEQUENCE</scope>
</reference>
<gene>
    <name evidence="1" type="ORF">EVA_06422</name>
</gene>
<organism evidence="1">
    <name type="scientific">gut metagenome</name>
    <dbReference type="NCBI Taxonomy" id="749906"/>
    <lineage>
        <taxon>unclassified sequences</taxon>
        <taxon>metagenomes</taxon>
        <taxon>organismal metagenomes</taxon>
    </lineage>
</organism>
<comment type="caution">
    <text evidence="1">The sequence shown here is derived from an EMBL/GenBank/DDBJ whole genome shotgun (WGS) entry which is preliminary data.</text>
</comment>
<dbReference type="EMBL" id="AMCI01001457">
    <property type="protein sequence ID" value="EJX05472.1"/>
    <property type="molecule type" value="Genomic_DNA"/>
</dbReference>
<name>J9GDP6_9ZZZZ</name>
<sequence>MRLPEACVEKVRSCYSEEVVAKQYISLYNSLINKANS</sequence>
<proteinExistence type="predicted"/>
<accession>J9GDP6</accession>
<dbReference type="AlphaFoldDB" id="J9GDP6"/>